<organism evidence="1 2">
    <name type="scientific">Arenimonas oryziterrae DSM 21050 = YC6267</name>
    <dbReference type="NCBI Taxonomy" id="1121015"/>
    <lineage>
        <taxon>Bacteria</taxon>
        <taxon>Pseudomonadati</taxon>
        <taxon>Pseudomonadota</taxon>
        <taxon>Gammaproteobacteria</taxon>
        <taxon>Lysobacterales</taxon>
        <taxon>Lysobacteraceae</taxon>
        <taxon>Arenimonas</taxon>
    </lineage>
</organism>
<keyword evidence="2" id="KW-1185">Reference proteome</keyword>
<dbReference type="eggNOG" id="ENOG50307DX">
    <property type="taxonomic scope" value="Bacteria"/>
</dbReference>
<reference evidence="1 2" key="1">
    <citation type="submission" date="2013-09" db="EMBL/GenBank/DDBJ databases">
        <title>Genome sequencing of Arenimonas oryziterrae.</title>
        <authorList>
            <person name="Chen F."/>
            <person name="Wang G."/>
        </authorList>
    </citation>
    <scope>NUCLEOTIDE SEQUENCE [LARGE SCALE GENOMIC DNA]</scope>
    <source>
        <strain evidence="1 2">YC6267</strain>
    </source>
</reference>
<dbReference type="OrthoDB" id="6194710at2"/>
<evidence type="ECO:0000313" key="1">
    <source>
        <dbReference type="EMBL" id="KFN44200.1"/>
    </source>
</evidence>
<name>A0A091BIN1_9GAMM</name>
<dbReference type="EMBL" id="AVCI01000003">
    <property type="protein sequence ID" value="KFN44200.1"/>
    <property type="molecule type" value="Genomic_DNA"/>
</dbReference>
<accession>A0A091BIN1</accession>
<dbReference type="Proteomes" id="UP000029385">
    <property type="component" value="Unassembled WGS sequence"/>
</dbReference>
<protein>
    <submittedName>
        <fullName evidence="1">Uncharacterized protein</fullName>
    </submittedName>
</protein>
<dbReference type="PATRIC" id="fig|1121015.4.peg.936"/>
<sequence>MSDVLSCLGAVALELSPGHRAGRQALDPDTAGALAACVARDLAKLVPAAAGLDFALLAGLFDPVELLRPRWPLHGELERLIAQAPGAGPRVIAFAAHAGELPVTLRPHPDFAEGPLRLLPFVLRGDPATIAVVGEALEASLLDRGMAAADTALLAQDGFAATIEHARYLTVHDLAAMIAMQYEHVGLAPVWPLIETALLAPDQEQWLDAPPEPLARLVGGEAHLALFDDAAWGQGGFAPAGDLDAARLSRAFDRFQARQRQIAALLEAHGIPVTFDYCSAGQDARALLRA</sequence>
<comment type="caution">
    <text evidence="1">The sequence shown here is derived from an EMBL/GenBank/DDBJ whole genome shotgun (WGS) entry which is preliminary data.</text>
</comment>
<dbReference type="RefSeq" id="WP_022969512.1">
    <property type="nucleotide sequence ID" value="NZ_ATVD01000003.1"/>
</dbReference>
<proteinExistence type="predicted"/>
<gene>
    <name evidence="1" type="ORF">N789_07220</name>
</gene>
<dbReference type="AlphaFoldDB" id="A0A091BIN1"/>
<evidence type="ECO:0000313" key="2">
    <source>
        <dbReference type="Proteomes" id="UP000029385"/>
    </source>
</evidence>